<gene>
    <name evidence="3" type="ORF">JR050_01040</name>
</gene>
<organism evidence="3 4">
    <name type="scientific">Bacillus suaedaesalsae</name>
    <dbReference type="NCBI Taxonomy" id="2810349"/>
    <lineage>
        <taxon>Bacteria</taxon>
        <taxon>Bacillati</taxon>
        <taxon>Bacillota</taxon>
        <taxon>Bacilli</taxon>
        <taxon>Bacillales</taxon>
        <taxon>Bacillaceae</taxon>
        <taxon>Bacillus</taxon>
    </lineage>
</organism>
<feature type="domain" description="DUF1980" evidence="2">
    <location>
        <begin position="84"/>
        <end position="211"/>
    </location>
</feature>
<keyword evidence="1" id="KW-0472">Membrane</keyword>
<dbReference type="RefSeq" id="WP_204201660.1">
    <property type="nucleotide sequence ID" value="NZ_JAFELM010000008.1"/>
</dbReference>
<keyword evidence="4" id="KW-1185">Reference proteome</keyword>
<keyword evidence="1" id="KW-1133">Transmembrane helix</keyword>
<protein>
    <submittedName>
        <fullName evidence="3">DUF1980 domain-containing protein</fullName>
    </submittedName>
</protein>
<accession>A0ABS2DCS8</accession>
<evidence type="ECO:0000256" key="1">
    <source>
        <dbReference type="SAM" id="Phobius"/>
    </source>
</evidence>
<feature type="transmembrane region" description="Helical" evidence="1">
    <location>
        <begin position="6"/>
        <end position="25"/>
    </location>
</feature>
<dbReference type="PANTHER" id="PTHR40047:SF1">
    <property type="entry name" value="UPF0703 PROTEIN YCGQ"/>
    <property type="match status" value="1"/>
</dbReference>
<dbReference type="EMBL" id="JAFELM010000008">
    <property type="protein sequence ID" value="MBM6616268.1"/>
    <property type="molecule type" value="Genomic_DNA"/>
</dbReference>
<dbReference type="Pfam" id="PF21537">
    <property type="entry name" value="DUF1980_C"/>
    <property type="match status" value="1"/>
</dbReference>
<dbReference type="Proteomes" id="UP001518925">
    <property type="component" value="Unassembled WGS sequence"/>
</dbReference>
<dbReference type="InterPro" id="IPR052955">
    <property type="entry name" value="UPF0703_membrane_permease"/>
</dbReference>
<reference evidence="3 4" key="1">
    <citation type="submission" date="2021-02" db="EMBL/GenBank/DDBJ databases">
        <title>Bacillus sp. RD4P76, an endophyte from a halophyte.</title>
        <authorList>
            <person name="Sun J.-Q."/>
        </authorList>
    </citation>
    <scope>NUCLEOTIDE SEQUENCE [LARGE SCALE GENOMIC DNA]</scope>
    <source>
        <strain evidence="3 4">RD4P76</strain>
    </source>
</reference>
<evidence type="ECO:0000313" key="4">
    <source>
        <dbReference type="Proteomes" id="UP001518925"/>
    </source>
</evidence>
<evidence type="ECO:0000313" key="3">
    <source>
        <dbReference type="EMBL" id="MBM6616268.1"/>
    </source>
</evidence>
<keyword evidence="1" id="KW-0812">Transmembrane</keyword>
<comment type="caution">
    <text evidence="3">The sequence shown here is derived from an EMBL/GenBank/DDBJ whole genome shotgun (WGS) entry which is preliminary data.</text>
</comment>
<proteinExistence type="predicted"/>
<dbReference type="PANTHER" id="PTHR40047">
    <property type="entry name" value="UPF0703 PROTEIN YCGQ"/>
    <property type="match status" value="1"/>
</dbReference>
<dbReference type="InterPro" id="IPR048447">
    <property type="entry name" value="DUF1980_C"/>
</dbReference>
<sequence length="212" mass="24505">MKKGYLYSIGAVLVIAIVIVFIISMNRDNENEIALEKSKEYLEDPESYMDELKEKYEADEHETEKGHDHDHSHEELSEEQVAFYEQQKEKYLQEEKLLLTDENYIVLMNLIDKYPAEFEGKGIELIGFIYRDPAFMENQFVIGRQEDPCCTDEPEAIYGILSTVLNANRFPDGEWVKATGELTKSTFIMSEVPFLLVESIEKIEAPAAPYVK</sequence>
<name>A0ABS2DCS8_9BACI</name>
<evidence type="ECO:0000259" key="2">
    <source>
        <dbReference type="Pfam" id="PF21537"/>
    </source>
</evidence>